<comment type="cofactor">
    <cofactor evidence="1">
        <name>FAD</name>
        <dbReference type="ChEBI" id="CHEBI:57692"/>
    </cofactor>
</comment>
<dbReference type="GO" id="GO:0071949">
    <property type="term" value="F:FAD binding"/>
    <property type="evidence" value="ECO:0007669"/>
    <property type="project" value="InterPro"/>
</dbReference>
<gene>
    <name evidence="8" type="ORF">GJV77_09350</name>
</gene>
<name>A0A7K1GPI0_9FLAO</name>
<evidence type="ECO:0000256" key="6">
    <source>
        <dbReference type="ARBA" id="ARBA00023033"/>
    </source>
</evidence>
<dbReference type="PRINTS" id="PR00420">
    <property type="entry name" value="RNGMNOXGNASE"/>
</dbReference>
<dbReference type="InterPro" id="IPR002938">
    <property type="entry name" value="FAD-bd"/>
</dbReference>
<evidence type="ECO:0000259" key="7">
    <source>
        <dbReference type="Pfam" id="PF01494"/>
    </source>
</evidence>
<keyword evidence="2" id="KW-0285">Flavoprotein</keyword>
<dbReference type="RefSeq" id="WP_155036102.1">
    <property type="nucleotide sequence ID" value="NZ_JAYMMG010000020.1"/>
</dbReference>
<evidence type="ECO:0000256" key="2">
    <source>
        <dbReference type="ARBA" id="ARBA00022630"/>
    </source>
</evidence>
<dbReference type="Gene3D" id="3.50.50.60">
    <property type="entry name" value="FAD/NAD(P)-binding domain"/>
    <property type="match status" value="1"/>
</dbReference>
<evidence type="ECO:0000313" key="8">
    <source>
        <dbReference type="EMBL" id="MTH30114.1"/>
    </source>
</evidence>
<organism evidence="8 9">
    <name type="scientific">Myroides pelagicus</name>
    <dbReference type="NCBI Taxonomy" id="270914"/>
    <lineage>
        <taxon>Bacteria</taxon>
        <taxon>Pseudomonadati</taxon>
        <taxon>Bacteroidota</taxon>
        <taxon>Flavobacteriia</taxon>
        <taxon>Flavobacteriales</taxon>
        <taxon>Flavobacteriaceae</taxon>
        <taxon>Myroides</taxon>
    </lineage>
</organism>
<dbReference type="AlphaFoldDB" id="A0A7K1GPI0"/>
<keyword evidence="9" id="KW-1185">Reference proteome</keyword>
<keyword evidence="4" id="KW-0521">NADP</keyword>
<dbReference type="Proteomes" id="UP000488936">
    <property type="component" value="Unassembled WGS sequence"/>
</dbReference>
<sequence length="444" mass="51197">MKSIAVVGSGLVGIVLAISLKKKGFDVEVYDRSPDIRNIDFKGRSINLAMSTRGWKILKEIGIEKEVKALGIPMYQRAIHTENGEIVKQPYSVDGESAIWAISRGKLNKELIAIAERYGVVFHFNTPVWDVDLDKGYLYTAATEKDEWKGIAHDVIFGADGAYSRVRGRMQRQSRFEYQQSYLHLGYKEFIIEADDLGKYKLLPNYFHIWPRKDFMFIALANTDGSFTCTLFMPYEGEVSFSAIQTAEQVDVFFERYFQEIKELIPCFVKTYQENPVNSLVTMKCFPWVYEGKVALIGDAAHAVVPFYGQGLNAGLEDVYVLNKIIEEQKEINWDTIFEIYQTERKPNGDAIAELSYRNFKEMSESTADAMFILRKQIEVWFAQKHPNSWLPLYDRVTFSSDSYVQALELGDRQRKIMDEIMATENIESLWDSSFIEQEILKRL</sequence>
<dbReference type="InterPro" id="IPR036188">
    <property type="entry name" value="FAD/NAD-bd_sf"/>
</dbReference>
<keyword evidence="5" id="KW-0560">Oxidoreductase</keyword>
<evidence type="ECO:0000256" key="5">
    <source>
        <dbReference type="ARBA" id="ARBA00023002"/>
    </source>
</evidence>
<protein>
    <submittedName>
        <fullName evidence="8">NAD(P)-binding protein</fullName>
    </submittedName>
</protein>
<dbReference type="PANTHER" id="PTHR46028:SF2">
    <property type="entry name" value="KYNURENINE 3-MONOOXYGENASE"/>
    <property type="match status" value="1"/>
</dbReference>
<comment type="caution">
    <text evidence="8">The sequence shown here is derived from an EMBL/GenBank/DDBJ whole genome shotgun (WGS) entry which is preliminary data.</text>
</comment>
<reference evidence="8 9" key="1">
    <citation type="journal article" date="2006" name="Int. J. Syst. Evol. Microbiol.">
        <title>Myroides pelagicus sp. nov., isolated from seawater in Thailand.</title>
        <authorList>
            <person name="Yoon J."/>
            <person name="Maneerat S."/>
            <person name="Kawai F."/>
            <person name="Yokota A."/>
        </authorList>
    </citation>
    <scope>NUCLEOTIDE SEQUENCE [LARGE SCALE GENOMIC DNA]</scope>
    <source>
        <strain evidence="8 9">SM1T</strain>
    </source>
</reference>
<dbReference type="PANTHER" id="PTHR46028">
    <property type="entry name" value="KYNURENINE 3-MONOOXYGENASE"/>
    <property type="match status" value="1"/>
</dbReference>
<dbReference type="SUPFAM" id="SSF51905">
    <property type="entry name" value="FAD/NAD(P)-binding domain"/>
    <property type="match status" value="1"/>
</dbReference>
<evidence type="ECO:0000256" key="3">
    <source>
        <dbReference type="ARBA" id="ARBA00022827"/>
    </source>
</evidence>
<feature type="domain" description="FAD-binding" evidence="7">
    <location>
        <begin position="4"/>
        <end position="354"/>
    </location>
</feature>
<evidence type="ECO:0000256" key="4">
    <source>
        <dbReference type="ARBA" id="ARBA00022857"/>
    </source>
</evidence>
<accession>A0A7K1GPI0</accession>
<keyword evidence="6" id="KW-0503">Monooxygenase</keyword>
<dbReference type="OrthoDB" id="9766816at2"/>
<proteinExistence type="predicted"/>
<dbReference type="EMBL" id="WMJY01000019">
    <property type="protein sequence ID" value="MTH30114.1"/>
    <property type="molecule type" value="Genomic_DNA"/>
</dbReference>
<keyword evidence="3" id="KW-0274">FAD</keyword>
<dbReference type="GO" id="GO:0070189">
    <property type="term" value="P:kynurenine metabolic process"/>
    <property type="evidence" value="ECO:0007669"/>
    <property type="project" value="TreeGrafter"/>
</dbReference>
<evidence type="ECO:0000256" key="1">
    <source>
        <dbReference type="ARBA" id="ARBA00001974"/>
    </source>
</evidence>
<dbReference type="Pfam" id="PF01494">
    <property type="entry name" value="FAD_binding_3"/>
    <property type="match status" value="1"/>
</dbReference>
<evidence type="ECO:0000313" key="9">
    <source>
        <dbReference type="Proteomes" id="UP000488936"/>
    </source>
</evidence>
<dbReference type="GO" id="GO:0004502">
    <property type="term" value="F:kynurenine 3-monooxygenase activity"/>
    <property type="evidence" value="ECO:0007669"/>
    <property type="project" value="TreeGrafter"/>
</dbReference>